<dbReference type="AlphaFoldDB" id="A0A4U0Z1C9"/>
<dbReference type="CDD" id="cd00761">
    <property type="entry name" value="Glyco_tranf_GTA_type"/>
    <property type="match status" value="1"/>
</dbReference>
<dbReference type="Pfam" id="PF11316">
    <property type="entry name" value="Rhamno_transf"/>
    <property type="match status" value="1"/>
</dbReference>
<sequence>MQVVGICRFSLVGKAEFKKIPTNDPVPAAEVLEAQAKALFAKDRLEARFRSFEQLTLASLAAQTDPDFIFIVLASKLLPPEYRSRLKALCARYAQVCLRFFEPITHYVAQRRVFRELELSYTDVLQFRLDDDDCVCIDFIERMKQAAVLAAPQHEIFSLSMRGVMYCSTGGSAAGIYHWPVDFMSAGAAIRHPSKAVNQFGHFGMSRRFPAIVLTGGMSLVTHNGTNDTAFNAHVVRKRGMTPMDRQEAEETIARHFPFLSSDARRLIGHEKAGDEQAKPAPRWLTDLTTTKHRKGFFISGDSFALQHTHRGSATLYVTFDNLSSVRARSRLRDPWGYGFAEKQGWSGLGVLSYRPNWFRDGSLIGELEKLSDAGFFAEFRKVVFCGTSMGGYAACAFASLAPGCTVIAFSPQSTLDRSLAGWDERYRTGSAADWTGPYADAAREIRSAGRAFIVHDRQVAEDRRHADRLDGDNTLLLNARHSGHFTAQFLSQIGILPDVVRAAESGKLDSARFYALYRRARDYRRYLLGVTARVQEHSSEALKHRLHEVLAARNKLGLAKELHPAGLAS</sequence>
<evidence type="ECO:0000313" key="1">
    <source>
        <dbReference type="EMBL" id="TKA98008.1"/>
    </source>
</evidence>
<dbReference type="InterPro" id="IPR029058">
    <property type="entry name" value="AB_hydrolase_fold"/>
</dbReference>
<dbReference type="Proteomes" id="UP000306340">
    <property type="component" value="Unassembled WGS sequence"/>
</dbReference>
<dbReference type="SUPFAM" id="SSF53474">
    <property type="entry name" value="alpha/beta-Hydrolases"/>
    <property type="match status" value="1"/>
</dbReference>
<accession>A0A4U0Z1C9</accession>
<dbReference type="RefSeq" id="WP_136791270.1">
    <property type="nucleotide sequence ID" value="NZ_SWAU01000015.1"/>
</dbReference>
<protein>
    <submittedName>
        <fullName evidence="1">Uncharacterized protein</fullName>
    </submittedName>
</protein>
<comment type="caution">
    <text evidence="1">The sequence shown here is derived from an EMBL/GenBank/DDBJ whole genome shotgun (WGS) entry which is preliminary data.</text>
</comment>
<name>A0A4U0Z1C9_9RHOB</name>
<dbReference type="InterPro" id="IPR021466">
    <property type="entry name" value="Put_rhamnosyl_transferase"/>
</dbReference>
<organism evidence="1 2">
    <name type="scientific">Cereibacter changlensis</name>
    <dbReference type="NCBI Taxonomy" id="402884"/>
    <lineage>
        <taxon>Bacteria</taxon>
        <taxon>Pseudomonadati</taxon>
        <taxon>Pseudomonadota</taxon>
        <taxon>Alphaproteobacteria</taxon>
        <taxon>Rhodobacterales</taxon>
        <taxon>Paracoccaceae</taxon>
        <taxon>Cereibacter</taxon>
    </lineage>
</organism>
<proteinExistence type="predicted"/>
<reference evidence="1 2" key="1">
    <citation type="submission" date="2019-04" db="EMBL/GenBank/DDBJ databases">
        <title>Crypto-aerobic microbial life in anoxic (sulfidic) marine sediments.</title>
        <authorList>
            <person name="Bhattacharya S."/>
            <person name="Roy C."/>
            <person name="Mondal N."/>
            <person name="Sarkar J."/>
            <person name="Mandal S."/>
            <person name="Rameez M.J."/>
            <person name="Ghosh W."/>
        </authorList>
    </citation>
    <scope>NUCLEOTIDE SEQUENCE [LARGE SCALE GENOMIC DNA]</scope>
    <source>
        <strain evidence="1 2">SBBC</strain>
    </source>
</reference>
<dbReference type="EMBL" id="SWAU01000015">
    <property type="protein sequence ID" value="TKA98008.1"/>
    <property type="molecule type" value="Genomic_DNA"/>
</dbReference>
<evidence type="ECO:0000313" key="2">
    <source>
        <dbReference type="Proteomes" id="UP000306340"/>
    </source>
</evidence>
<gene>
    <name evidence="1" type="ORF">FAZ78_03130</name>
</gene>